<keyword evidence="2" id="KW-1185">Reference proteome</keyword>
<dbReference type="OrthoDB" id="66964at2759"/>
<name>A0A8T9BSW6_9HELO</name>
<dbReference type="AlphaFoldDB" id="A0A8T9BSW6"/>
<reference evidence="1 2" key="1">
    <citation type="submission" date="2018-05" db="EMBL/GenBank/DDBJ databases">
        <title>Genome sequencing and assembly of the regulated plant pathogen Lachnellula willkommii and related sister species for the development of diagnostic species identification markers.</title>
        <authorList>
            <person name="Giroux E."/>
            <person name="Bilodeau G."/>
        </authorList>
    </citation>
    <scope>NUCLEOTIDE SEQUENCE [LARGE SCALE GENOMIC DNA]</scope>
    <source>
        <strain evidence="1 2">CBS 268.59</strain>
    </source>
</reference>
<accession>A0A8T9BSW6</accession>
<evidence type="ECO:0000313" key="1">
    <source>
        <dbReference type="EMBL" id="TVY59607.1"/>
    </source>
</evidence>
<feature type="non-terminal residue" evidence="1">
    <location>
        <position position="1"/>
    </location>
</feature>
<organism evidence="1 2">
    <name type="scientific">Lachnellula suecica</name>
    <dbReference type="NCBI Taxonomy" id="602035"/>
    <lineage>
        <taxon>Eukaryota</taxon>
        <taxon>Fungi</taxon>
        <taxon>Dikarya</taxon>
        <taxon>Ascomycota</taxon>
        <taxon>Pezizomycotina</taxon>
        <taxon>Leotiomycetes</taxon>
        <taxon>Helotiales</taxon>
        <taxon>Lachnaceae</taxon>
        <taxon>Lachnellula</taxon>
    </lineage>
</organism>
<gene>
    <name evidence="1" type="ORF">LSUE1_G007271</name>
</gene>
<dbReference type="Proteomes" id="UP000469558">
    <property type="component" value="Unassembled WGS sequence"/>
</dbReference>
<evidence type="ECO:0000313" key="2">
    <source>
        <dbReference type="Proteomes" id="UP000469558"/>
    </source>
</evidence>
<comment type="caution">
    <text evidence="1">The sequence shown here is derived from an EMBL/GenBank/DDBJ whole genome shotgun (WGS) entry which is preliminary data.</text>
</comment>
<protein>
    <submittedName>
        <fullName evidence="1">Uncharacterized protein</fullName>
    </submittedName>
</protein>
<proteinExistence type="predicted"/>
<sequence length="205" mass="23203">LPAISALISAHLQAQALALSRILSPSTNASYLHRTIPKLTPSIHTLLTTNRQKKAALYAARQNLAVLAVRLLQAYQAATGFTVKVLETTKHGSLSLERHYEVRMRYLAQTMEKVRLEALEKRGRGERMVYTDSVKAALGEYKLHLRDARERLRERKGGAERVLWGYGVGREDSKEKVMREIARVYGELVREIGDVGRDVGRLRDR</sequence>
<dbReference type="EMBL" id="QGMK01002288">
    <property type="protein sequence ID" value="TVY59607.1"/>
    <property type="molecule type" value="Genomic_DNA"/>
</dbReference>